<gene>
    <name evidence="1" type="ordered locus">Desku_1116</name>
</gene>
<dbReference type="KEGG" id="dku:Desku_1116"/>
<protein>
    <submittedName>
        <fullName evidence="1">Uncharacterized protein</fullName>
    </submittedName>
</protein>
<dbReference type="Proteomes" id="UP000009229">
    <property type="component" value="Chromosome"/>
</dbReference>
<accession>A0AAU8P9R0</accession>
<organism evidence="1 2">
    <name type="scientific">Desulfofundulus kuznetsovii (strain DSM 6115 / VKM B-1805 / 17)</name>
    <name type="common">Desulfotomaculum kuznetsovii</name>
    <dbReference type="NCBI Taxonomy" id="760568"/>
    <lineage>
        <taxon>Bacteria</taxon>
        <taxon>Bacillati</taxon>
        <taxon>Bacillota</taxon>
        <taxon>Clostridia</taxon>
        <taxon>Eubacteriales</taxon>
        <taxon>Peptococcaceae</taxon>
        <taxon>Desulfofundulus</taxon>
    </lineage>
</organism>
<keyword evidence="2" id="KW-1185">Reference proteome</keyword>
<dbReference type="AlphaFoldDB" id="A0AAU8P9R0"/>
<proteinExistence type="predicted"/>
<sequence length="162" mass="18027">MYLTLAEADAYFNTHLQRDTWFSYLPEERSRALAEATRIIDSLPYAGRVAVPGQPHAFPRAFPASFLLPPSEQSFDHLLYGLRPYYVQPAVPQRVLDAVCEVALHLLASQNDSRRKLQEAGVTRFSLGELSEEYGPVGLKQLLGSAAYRLLQPYLAGSVACV</sequence>
<name>A0AAU8P9R0_DESK7</name>
<reference evidence="2" key="1">
    <citation type="submission" date="2011-05" db="EMBL/GenBank/DDBJ databases">
        <title>Complete sequence of Desulfotomaculum kuznetsovii DSM 6115.</title>
        <authorList>
            <person name="Lucas S."/>
            <person name="Han J."/>
            <person name="Lapidus A."/>
            <person name="Cheng J.-F."/>
            <person name="Goodwin L."/>
            <person name="Pitluck S."/>
            <person name="Peters L."/>
            <person name="Mikhailova N."/>
            <person name="Lu M."/>
            <person name="Saunders E."/>
            <person name="Han C."/>
            <person name="Tapia R."/>
            <person name="Land M."/>
            <person name="Hauser L."/>
            <person name="Kyrpides N."/>
            <person name="Ivanova N."/>
            <person name="Pagani I."/>
            <person name="Nazina T."/>
            <person name="Ivanova A."/>
            <person name="Parshina S."/>
            <person name="Kuever J."/>
            <person name="Muyzer G."/>
            <person name="Plugge C."/>
            <person name="Stams A."/>
            <person name="Woyke T."/>
        </authorList>
    </citation>
    <scope>NUCLEOTIDE SEQUENCE [LARGE SCALE GENOMIC DNA]</scope>
    <source>
        <strain evidence="2">DSM 6115 / VKM B-1805 / 17</strain>
    </source>
</reference>
<dbReference type="RefSeq" id="WP_013822218.1">
    <property type="nucleotide sequence ID" value="NC_015573.1"/>
</dbReference>
<evidence type="ECO:0000313" key="1">
    <source>
        <dbReference type="EMBL" id="AEG14703.1"/>
    </source>
</evidence>
<dbReference type="EMBL" id="CP002770">
    <property type="protein sequence ID" value="AEG14703.1"/>
    <property type="molecule type" value="Genomic_DNA"/>
</dbReference>
<evidence type="ECO:0000313" key="2">
    <source>
        <dbReference type="Proteomes" id="UP000009229"/>
    </source>
</evidence>